<evidence type="ECO:0000256" key="2">
    <source>
        <dbReference type="ARBA" id="ARBA00023015"/>
    </source>
</evidence>
<organism evidence="7 8">
    <name type="scientific">Pisolithus tinctorius Marx 270</name>
    <dbReference type="NCBI Taxonomy" id="870435"/>
    <lineage>
        <taxon>Eukaryota</taxon>
        <taxon>Fungi</taxon>
        <taxon>Dikarya</taxon>
        <taxon>Basidiomycota</taxon>
        <taxon>Agaricomycotina</taxon>
        <taxon>Agaricomycetes</taxon>
        <taxon>Agaricomycetidae</taxon>
        <taxon>Boletales</taxon>
        <taxon>Sclerodermatineae</taxon>
        <taxon>Pisolithaceae</taxon>
        <taxon>Pisolithus</taxon>
    </lineage>
</organism>
<keyword evidence="3" id="KW-0804">Transcription</keyword>
<dbReference type="AlphaFoldDB" id="A0A0C3PI62"/>
<feature type="compositionally biased region" description="Polar residues" evidence="5">
    <location>
        <begin position="89"/>
        <end position="126"/>
    </location>
</feature>
<name>A0A0C3PI62_PISTI</name>
<dbReference type="Proteomes" id="UP000054217">
    <property type="component" value="Unassembled WGS sequence"/>
</dbReference>
<dbReference type="EMBL" id="KN831959">
    <property type="protein sequence ID" value="KIO07749.1"/>
    <property type="molecule type" value="Genomic_DNA"/>
</dbReference>
<keyword evidence="4" id="KW-0539">Nucleus</keyword>
<dbReference type="PANTHER" id="PTHR33572">
    <property type="entry name" value="SPORE DEVELOPMENT REGULATOR VOSA"/>
    <property type="match status" value="1"/>
</dbReference>
<dbReference type="InterPro" id="IPR037525">
    <property type="entry name" value="Velvet_dom"/>
</dbReference>
<dbReference type="PROSITE" id="PS51821">
    <property type="entry name" value="VELVET"/>
    <property type="match status" value="1"/>
</dbReference>
<evidence type="ECO:0000256" key="5">
    <source>
        <dbReference type="SAM" id="MobiDB-lite"/>
    </source>
</evidence>
<sequence length="344" mass="38201">MLALADTAYWSAKATWDETTSKNGLDSSHEYPMHAAYDHHHRSSFFSDEGGQSYTHQIHPITPITPVEYAPSNYKRLFLDGPNERACSSPRSVTSSDHSQSPPSAWNFPSQSESPAHAQNGSWNQASPNNRPNSPPSQFPPRVHHSSFIHDSQTRTYELDVVQHPQRTAEFGSATLSRLPLAPPIVVQLIVRDRFGNSIIPEVELPFLIAHLSLFSDDGTRSLDMGRSPTGNSPPRRLLYGNLVSSPQKLRDLSGRLGLYFLFPDVSIRWRGRFQLGVSLLRLSEIDASGAMSLASEGTVLATARTRPFDVLTHENYVAPPTTRLTQSFLRQGARIHAFPPNTP</sequence>
<comment type="subcellular location">
    <subcellularLocation>
        <location evidence="1">Nucleus</location>
    </subcellularLocation>
</comment>
<dbReference type="GO" id="GO:0005634">
    <property type="term" value="C:nucleus"/>
    <property type="evidence" value="ECO:0007669"/>
    <property type="project" value="UniProtKB-SubCell"/>
</dbReference>
<evidence type="ECO:0000256" key="4">
    <source>
        <dbReference type="ARBA" id="ARBA00023242"/>
    </source>
</evidence>
<dbReference type="PANTHER" id="PTHR33572:SF15">
    <property type="entry name" value="VELVET DOMAIN-CONTAINING PROTEIN"/>
    <property type="match status" value="1"/>
</dbReference>
<protein>
    <recommendedName>
        <fullName evidence="6">Velvet domain-containing protein</fullName>
    </recommendedName>
</protein>
<evidence type="ECO:0000256" key="3">
    <source>
        <dbReference type="ARBA" id="ARBA00023163"/>
    </source>
</evidence>
<evidence type="ECO:0000313" key="7">
    <source>
        <dbReference type="EMBL" id="KIO07749.1"/>
    </source>
</evidence>
<accession>A0A0C3PI62</accession>
<feature type="region of interest" description="Disordered" evidence="5">
    <location>
        <begin position="81"/>
        <end position="145"/>
    </location>
</feature>
<dbReference type="InParanoid" id="A0A0C3PI62"/>
<dbReference type="OrthoDB" id="3056235at2759"/>
<evidence type="ECO:0000259" key="6">
    <source>
        <dbReference type="PROSITE" id="PS51821"/>
    </source>
</evidence>
<evidence type="ECO:0000313" key="8">
    <source>
        <dbReference type="Proteomes" id="UP000054217"/>
    </source>
</evidence>
<dbReference type="STRING" id="870435.A0A0C3PI62"/>
<dbReference type="Gene3D" id="2.60.40.3960">
    <property type="entry name" value="Velvet domain"/>
    <property type="match status" value="1"/>
</dbReference>
<dbReference type="HOGENOM" id="CLU_070888_0_0_1"/>
<feature type="domain" description="Velvet" evidence="6">
    <location>
        <begin position="152"/>
        <end position="339"/>
    </location>
</feature>
<keyword evidence="2" id="KW-0805">Transcription regulation</keyword>
<reference evidence="8" key="2">
    <citation type="submission" date="2015-01" db="EMBL/GenBank/DDBJ databases">
        <title>Evolutionary Origins and Diversification of the Mycorrhizal Mutualists.</title>
        <authorList>
            <consortium name="DOE Joint Genome Institute"/>
            <consortium name="Mycorrhizal Genomics Consortium"/>
            <person name="Kohler A."/>
            <person name="Kuo A."/>
            <person name="Nagy L.G."/>
            <person name="Floudas D."/>
            <person name="Copeland A."/>
            <person name="Barry K.W."/>
            <person name="Cichocki N."/>
            <person name="Veneault-Fourrey C."/>
            <person name="LaButti K."/>
            <person name="Lindquist E.A."/>
            <person name="Lipzen A."/>
            <person name="Lundell T."/>
            <person name="Morin E."/>
            <person name="Murat C."/>
            <person name="Riley R."/>
            <person name="Ohm R."/>
            <person name="Sun H."/>
            <person name="Tunlid A."/>
            <person name="Henrissat B."/>
            <person name="Grigoriev I.V."/>
            <person name="Hibbett D.S."/>
            <person name="Martin F."/>
        </authorList>
    </citation>
    <scope>NUCLEOTIDE SEQUENCE [LARGE SCALE GENOMIC DNA]</scope>
    <source>
        <strain evidence="8">Marx 270</strain>
    </source>
</reference>
<gene>
    <name evidence="7" type="ORF">M404DRAFT_14716</name>
</gene>
<dbReference type="Pfam" id="PF11754">
    <property type="entry name" value="Velvet"/>
    <property type="match status" value="2"/>
</dbReference>
<dbReference type="InterPro" id="IPR038491">
    <property type="entry name" value="Velvet_dom_sf"/>
</dbReference>
<dbReference type="InterPro" id="IPR021740">
    <property type="entry name" value="Velvet"/>
</dbReference>
<proteinExistence type="predicted"/>
<reference evidence="7 8" key="1">
    <citation type="submission" date="2014-04" db="EMBL/GenBank/DDBJ databases">
        <authorList>
            <consortium name="DOE Joint Genome Institute"/>
            <person name="Kuo A."/>
            <person name="Kohler A."/>
            <person name="Costa M.D."/>
            <person name="Nagy L.G."/>
            <person name="Floudas D."/>
            <person name="Copeland A."/>
            <person name="Barry K.W."/>
            <person name="Cichocki N."/>
            <person name="Veneault-Fourrey C."/>
            <person name="LaButti K."/>
            <person name="Lindquist E.A."/>
            <person name="Lipzen A."/>
            <person name="Lundell T."/>
            <person name="Morin E."/>
            <person name="Murat C."/>
            <person name="Sun H."/>
            <person name="Tunlid A."/>
            <person name="Henrissat B."/>
            <person name="Grigoriev I.V."/>
            <person name="Hibbett D.S."/>
            <person name="Martin F."/>
            <person name="Nordberg H.P."/>
            <person name="Cantor M.N."/>
            <person name="Hua S.X."/>
        </authorList>
    </citation>
    <scope>NUCLEOTIDE SEQUENCE [LARGE SCALE GENOMIC DNA]</scope>
    <source>
        <strain evidence="7 8">Marx 270</strain>
    </source>
</reference>
<keyword evidence="8" id="KW-1185">Reference proteome</keyword>
<evidence type="ECO:0000256" key="1">
    <source>
        <dbReference type="ARBA" id="ARBA00004123"/>
    </source>
</evidence>